<reference evidence="1" key="1">
    <citation type="submission" date="2022-12" db="EMBL/GenBank/DDBJ databases">
        <authorList>
            <person name="Petersen C."/>
        </authorList>
    </citation>
    <scope>NUCLEOTIDE SEQUENCE</scope>
    <source>
        <strain evidence="1">IBT 17660</strain>
    </source>
</reference>
<reference evidence="1" key="2">
    <citation type="journal article" date="2023" name="IMA Fungus">
        <title>Comparative genomic study of the Penicillium genus elucidates a diverse pangenome and 15 lateral gene transfer events.</title>
        <authorList>
            <person name="Petersen C."/>
            <person name="Sorensen T."/>
            <person name="Nielsen M.R."/>
            <person name="Sondergaard T.E."/>
            <person name="Sorensen J.L."/>
            <person name="Fitzpatrick D.A."/>
            <person name="Frisvad J.C."/>
            <person name="Nielsen K.L."/>
        </authorList>
    </citation>
    <scope>NUCLEOTIDE SEQUENCE</scope>
    <source>
        <strain evidence="1">IBT 17660</strain>
    </source>
</reference>
<accession>A0A9X0BTM8</accession>
<evidence type="ECO:0000313" key="1">
    <source>
        <dbReference type="EMBL" id="KAJ5483686.1"/>
    </source>
</evidence>
<sequence length="155" mass="17487">MISTRTSRTYGLDDSRRNLAAIQGKRVPHNPTNQLARLYLVRGIRTHDGFAQELHGHLPEFTRALNARAIMSNVPNMKSPDDLLYCSWHLGIPAERTLRDLLERYPRNDPLRYQVGRACAAGGYTSVYLELDLLPDVAIAATKHIRRVGTAPTLR</sequence>
<dbReference type="EMBL" id="JAPWDO010000002">
    <property type="protein sequence ID" value="KAJ5483686.1"/>
    <property type="molecule type" value="Genomic_DNA"/>
</dbReference>
<name>A0A9X0BTM8_9EURO</name>
<dbReference type="AlphaFoldDB" id="A0A9X0BTM8"/>
<gene>
    <name evidence="1" type="ORF">N7530_002932</name>
</gene>
<proteinExistence type="predicted"/>
<organism evidence="1 2">
    <name type="scientific">Penicillium desertorum</name>
    <dbReference type="NCBI Taxonomy" id="1303715"/>
    <lineage>
        <taxon>Eukaryota</taxon>
        <taxon>Fungi</taxon>
        <taxon>Dikarya</taxon>
        <taxon>Ascomycota</taxon>
        <taxon>Pezizomycotina</taxon>
        <taxon>Eurotiomycetes</taxon>
        <taxon>Eurotiomycetidae</taxon>
        <taxon>Eurotiales</taxon>
        <taxon>Aspergillaceae</taxon>
        <taxon>Penicillium</taxon>
    </lineage>
</organism>
<dbReference type="Proteomes" id="UP001147760">
    <property type="component" value="Unassembled WGS sequence"/>
</dbReference>
<comment type="caution">
    <text evidence="1">The sequence shown here is derived from an EMBL/GenBank/DDBJ whole genome shotgun (WGS) entry which is preliminary data.</text>
</comment>
<evidence type="ECO:0000313" key="2">
    <source>
        <dbReference type="Proteomes" id="UP001147760"/>
    </source>
</evidence>
<protein>
    <submittedName>
        <fullName evidence="1">Uncharacterized protein</fullName>
    </submittedName>
</protein>
<dbReference type="OrthoDB" id="4360026at2759"/>
<keyword evidence="2" id="KW-1185">Reference proteome</keyword>